<organism evidence="2 3">
    <name type="scientific">Dryococelus australis</name>
    <dbReference type="NCBI Taxonomy" id="614101"/>
    <lineage>
        <taxon>Eukaryota</taxon>
        <taxon>Metazoa</taxon>
        <taxon>Ecdysozoa</taxon>
        <taxon>Arthropoda</taxon>
        <taxon>Hexapoda</taxon>
        <taxon>Insecta</taxon>
        <taxon>Pterygota</taxon>
        <taxon>Neoptera</taxon>
        <taxon>Polyneoptera</taxon>
        <taxon>Phasmatodea</taxon>
        <taxon>Verophasmatodea</taxon>
        <taxon>Anareolatae</taxon>
        <taxon>Phasmatidae</taxon>
        <taxon>Eurycanthinae</taxon>
        <taxon>Dryococelus</taxon>
    </lineage>
</organism>
<evidence type="ECO:0000313" key="2">
    <source>
        <dbReference type="EMBL" id="KAJ8880957.1"/>
    </source>
</evidence>
<keyword evidence="3" id="KW-1185">Reference proteome</keyword>
<protein>
    <submittedName>
        <fullName evidence="2">Uncharacterized protein</fullName>
    </submittedName>
</protein>
<name>A0ABQ9H9K0_9NEOP</name>
<comment type="caution">
    <text evidence="2">The sequence shown here is derived from an EMBL/GenBank/DDBJ whole genome shotgun (WGS) entry which is preliminary data.</text>
</comment>
<feature type="region of interest" description="Disordered" evidence="1">
    <location>
        <begin position="72"/>
        <end position="105"/>
    </location>
</feature>
<accession>A0ABQ9H9K0</accession>
<evidence type="ECO:0000256" key="1">
    <source>
        <dbReference type="SAM" id="MobiDB-lite"/>
    </source>
</evidence>
<gene>
    <name evidence="2" type="ORF">PR048_017430</name>
</gene>
<proteinExistence type="predicted"/>
<reference evidence="2 3" key="1">
    <citation type="submission" date="2023-02" db="EMBL/GenBank/DDBJ databases">
        <title>LHISI_Scaffold_Assembly.</title>
        <authorList>
            <person name="Stuart O.P."/>
            <person name="Cleave R."/>
            <person name="Magrath M.J.L."/>
            <person name="Mikheyev A.S."/>
        </authorList>
    </citation>
    <scope>NUCLEOTIDE SEQUENCE [LARGE SCALE GENOMIC DNA]</scope>
    <source>
        <strain evidence="2">Daus_M_001</strain>
        <tissue evidence="2">Leg muscle</tissue>
    </source>
</reference>
<evidence type="ECO:0000313" key="3">
    <source>
        <dbReference type="Proteomes" id="UP001159363"/>
    </source>
</evidence>
<dbReference type="EMBL" id="JARBHB010000006">
    <property type="protein sequence ID" value="KAJ8880957.1"/>
    <property type="molecule type" value="Genomic_DNA"/>
</dbReference>
<dbReference type="Proteomes" id="UP001159363">
    <property type="component" value="Chromosome 5"/>
</dbReference>
<sequence length="119" mass="13473">MKYYQEAELVDHLSQSYDSQNLPVIYAIETCFVANISHHNTRVWQEGVWVPDWHDKCMQAIAAMRGWGKQEIPDKTHRPTALSGTIPTCENPVTRPGIEPSSPWWEASGLTAQPITVPE</sequence>